<gene>
    <name evidence="2" type="ORF">LSINAPIS_LOCUS9407</name>
</gene>
<protein>
    <submittedName>
        <fullName evidence="2">Uncharacterized protein</fullName>
    </submittedName>
</protein>
<dbReference type="EMBL" id="FZQP02003468">
    <property type="protein sequence ID" value="VVC98307.1"/>
    <property type="molecule type" value="Genomic_DNA"/>
</dbReference>
<evidence type="ECO:0000313" key="3">
    <source>
        <dbReference type="Proteomes" id="UP000324832"/>
    </source>
</evidence>
<proteinExistence type="predicted"/>
<feature type="compositionally biased region" description="Basic and acidic residues" evidence="1">
    <location>
        <begin position="1"/>
        <end position="25"/>
    </location>
</feature>
<evidence type="ECO:0000313" key="2">
    <source>
        <dbReference type="EMBL" id="VVC98307.1"/>
    </source>
</evidence>
<keyword evidence="3" id="KW-1185">Reference proteome</keyword>
<reference evidence="2 3" key="1">
    <citation type="submission" date="2017-07" db="EMBL/GenBank/DDBJ databases">
        <authorList>
            <person name="Talla V."/>
            <person name="Backstrom N."/>
        </authorList>
    </citation>
    <scope>NUCLEOTIDE SEQUENCE [LARGE SCALE GENOMIC DNA]</scope>
</reference>
<dbReference type="Proteomes" id="UP000324832">
    <property type="component" value="Unassembled WGS sequence"/>
</dbReference>
<feature type="region of interest" description="Disordered" evidence="1">
    <location>
        <begin position="1"/>
        <end position="58"/>
    </location>
</feature>
<dbReference type="AlphaFoldDB" id="A0A5E4QKY5"/>
<sequence length="58" mass="6744">MALERPHFDYQEESHSERLARKSKESPFMVIVPSDRPGDGGGRTHRRNDIHALQEPFQ</sequence>
<accession>A0A5E4QKY5</accession>
<name>A0A5E4QKY5_9NEOP</name>
<evidence type="ECO:0000256" key="1">
    <source>
        <dbReference type="SAM" id="MobiDB-lite"/>
    </source>
</evidence>
<organism evidence="2 3">
    <name type="scientific">Leptidea sinapis</name>
    <dbReference type="NCBI Taxonomy" id="189913"/>
    <lineage>
        <taxon>Eukaryota</taxon>
        <taxon>Metazoa</taxon>
        <taxon>Ecdysozoa</taxon>
        <taxon>Arthropoda</taxon>
        <taxon>Hexapoda</taxon>
        <taxon>Insecta</taxon>
        <taxon>Pterygota</taxon>
        <taxon>Neoptera</taxon>
        <taxon>Endopterygota</taxon>
        <taxon>Lepidoptera</taxon>
        <taxon>Glossata</taxon>
        <taxon>Ditrysia</taxon>
        <taxon>Papilionoidea</taxon>
        <taxon>Pieridae</taxon>
        <taxon>Dismorphiinae</taxon>
        <taxon>Leptidea</taxon>
    </lineage>
</organism>